<dbReference type="InterPro" id="IPR029028">
    <property type="entry name" value="Alpha/beta_knot_MTases"/>
</dbReference>
<dbReference type="InterPro" id="IPR003742">
    <property type="entry name" value="RlmH-like"/>
</dbReference>
<dbReference type="NCBIfam" id="NF000985">
    <property type="entry name" value="PRK00103.1-3"/>
    <property type="match status" value="1"/>
</dbReference>
<keyword evidence="6" id="KW-0963">Cytoplasm</keyword>
<sequence length="161" mass="18498">MPMNITIIAVGKIKENYLREGIREYEKRLKSYCSLRIVEVDEEKAPDNPGPAEKERVMKKEGERILGRMNRSSFNIALCVEGDRFSSEKMASRIGELALSGVSDITFIIGGSWGLSEEVKKASDLKLSFSDFTLPHQLMRLVLLEQIYRWFKIIRGEPYHK</sequence>
<dbReference type="NCBIfam" id="TIGR00246">
    <property type="entry name" value="tRNA_RlmH_YbeA"/>
    <property type="match status" value="1"/>
</dbReference>
<evidence type="ECO:0000256" key="2">
    <source>
        <dbReference type="ARBA" id="ARBA00022603"/>
    </source>
</evidence>
<evidence type="ECO:0000256" key="6">
    <source>
        <dbReference type="HAMAP-Rule" id="MF_00658"/>
    </source>
</evidence>
<dbReference type="PANTHER" id="PTHR33603">
    <property type="entry name" value="METHYLTRANSFERASE"/>
    <property type="match status" value="1"/>
</dbReference>
<proteinExistence type="inferred from homology"/>
<gene>
    <name evidence="6" type="primary">rlmH</name>
    <name evidence="7" type="ORF">LZ11_00771</name>
</gene>
<keyword evidence="4 6" id="KW-0949">S-adenosyl-L-methionine</keyword>
<protein>
    <recommendedName>
        <fullName evidence="6">Ribosomal RNA large subunit methyltransferase H</fullName>
        <ecNumber evidence="6">2.1.1.177</ecNumber>
    </recommendedName>
    <alternativeName>
        <fullName evidence="6">23S rRNA (pseudouridine1915-N3)-methyltransferase</fullName>
    </alternativeName>
    <alternativeName>
        <fullName evidence="6">23S rRNA m3Psi1915 methyltransferase</fullName>
    </alternativeName>
    <alternativeName>
        <fullName evidence="6">rRNA (pseudouridine-N3-)-methyltransferase RlmH</fullName>
    </alternativeName>
</protein>
<accession>A0A5S5AYA7</accession>
<comment type="similarity">
    <text evidence="5 6">Belongs to the RNA methyltransferase RlmH family.</text>
</comment>
<dbReference type="Pfam" id="PF02590">
    <property type="entry name" value="SPOUT_MTase"/>
    <property type="match status" value="1"/>
</dbReference>
<dbReference type="Proteomes" id="UP000322294">
    <property type="component" value="Unassembled WGS sequence"/>
</dbReference>
<dbReference type="AlphaFoldDB" id="A0A5S5AYA7"/>
<feature type="binding site" evidence="6">
    <location>
        <position position="110"/>
    </location>
    <ligand>
        <name>S-adenosyl-L-methionine</name>
        <dbReference type="ChEBI" id="CHEBI:59789"/>
    </ligand>
</feature>
<dbReference type="EC" id="2.1.1.177" evidence="6"/>
<keyword evidence="2 6" id="KW-0489">Methyltransferase</keyword>
<evidence type="ECO:0000256" key="3">
    <source>
        <dbReference type="ARBA" id="ARBA00022679"/>
    </source>
</evidence>
<dbReference type="SUPFAM" id="SSF75217">
    <property type="entry name" value="alpha/beta knot"/>
    <property type="match status" value="1"/>
</dbReference>
<comment type="caution">
    <text evidence="6">Lacks conserved residue(s) required for the propagation of feature annotation.</text>
</comment>
<keyword evidence="3 6" id="KW-0808">Transferase</keyword>
<evidence type="ECO:0000256" key="5">
    <source>
        <dbReference type="ARBA" id="ARBA00038303"/>
    </source>
</evidence>
<dbReference type="HAMAP" id="MF_00658">
    <property type="entry name" value="23SrRNA_methyltr_H"/>
    <property type="match status" value="1"/>
</dbReference>
<organism evidence="7 8">
    <name type="scientific">Thermosediminibacter litoriperuensis</name>
    <dbReference type="NCBI Taxonomy" id="291989"/>
    <lineage>
        <taxon>Bacteria</taxon>
        <taxon>Bacillati</taxon>
        <taxon>Bacillota</taxon>
        <taxon>Clostridia</taxon>
        <taxon>Thermosediminibacterales</taxon>
        <taxon>Thermosediminibacteraceae</taxon>
        <taxon>Thermosediminibacter</taxon>
    </lineage>
</organism>
<dbReference type="CDD" id="cd18081">
    <property type="entry name" value="RlmH-like"/>
    <property type="match status" value="1"/>
</dbReference>
<keyword evidence="8" id="KW-1185">Reference proteome</keyword>
<comment type="function">
    <text evidence="6">Specifically methylates the pseudouridine at position 1915 (m3Psi1915) in 23S rRNA.</text>
</comment>
<dbReference type="PIRSF" id="PIRSF004505">
    <property type="entry name" value="MT_bac"/>
    <property type="match status" value="1"/>
</dbReference>
<dbReference type="EMBL" id="VNHO01000006">
    <property type="protein sequence ID" value="TYP57457.1"/>
    <property type="molecule type" value="Genomic_DNA"/>
</dbReference>
<reference evidence="7 8" key="1">
    <citation type="submission" date="2019-07" db="EMBL/GenBank/DDBJ databases">
        <title>Genomic Encyclopedia of Type Strains, Phase I: the one thousand microbial genomes (KMG-I) project.</title>
        <authorList>
            <person name="Kyrpides N."/>
        </authorList>
    </citation>
    <scope>NUCLEOTIDE SEQUENCE [LARGE SCALE GENOMIC DNA]</scope>
    <source>
        <strain evidence="7 8">DSM 16647</strain>
    </source>
</reference>
<evidence type="ECO:0000313" key="7">
    <source>
        <dbReference type="EMBL" id="TYP57457.1"/>
    </source>
</evidence>
<dbReference type="InterPro" id="IPR029026">
    <property type="entry name" value="tRNA_m1G_MTases_N"/>
</dbReference>
<comment type="subunit">
    <text evidence="6">Homodimer.</text>
</comment>
<comment type="catalytic activity">
    <reaction evidence="6">
        <text>pseudouridine(1915) in 23S rRNA + S-adenosyl-L-methionine = N(3)-methylpseudouridine(1915) in 23S rRNA + S-adenosyl-L-homocysteine + H(+)</text>
        <dbReference type="Rhea" id="RHEA:42752"/>
        <dbReference type="Rhea" id="RHEA-COMP:10221"/>
        <dbReference type="Rhea" id="RHEA-COMP:10222"/>
        <dbReference type="ChEBI" id="CHEBI:15378"/>
        <dbReference type="ChEBI" id="CHEBI:57856"/>
        <dbReference type="ChEBI" id="CHEBI:59789"/>
        <dbReference type="ChEBI" id="CHEBI:65314"/>
        <dbReference type="ChEBI" id="CHEBI:74486"/>
        <dbReference type="EC" id="2.1.1.177"/>
    </reaction>
</comment>
<evidence type="ECO:0000313" key="8">
    <source>
        <dbReference type="Proteomes" id="UP000322294"/>
    </source>
</evidence>
<evidence type="ECO:0000256" key="4">
    <source>
        <dbReference type="ARBA" id="ARBA00022691"/>
    </source>
</evidence>
<feature type="binding site" evidence="6">
    <location>
        <position position="78"/>
    </location>
    <ligand>
        <name>S-adenosyl-L-methionine</name>
        <dbReference type="ChEBI" id="CHEBI:59789"/>
    </ligand>
</feature>
<dbReference type="GO" id="GO:0070038">
    <property type="term" value="F:rRNA (pseudouridine-N3-)-methyltransferase activity"/>
    <property type="evidence" value="ECO:0007669"/>
    <property type="project" value="UniProtKB-UniRule"/>
</dbReference>
<dbReference type="PANTHER" id="PTHR33603:SF1">
    <property type="entry name" value="RIBOSOMAL RNA LARGE SUBUNIT METHYLTRANSFERASE H"/>
    <property type="match status" value="1"/>
</dbReference>
<name>A0A5S5AYA7_9FIRM</name>
<keyword evidence="1 6" id="KW-0698">rRNA processing</keyword>
<dbReference type="Gene3D" id="3.40.1280.10">
    <property type="match status" value="1"/>
</dbReference>
<evidence type="ECO:0000256" key="1">
    <source>
        <dbReference type="ARBA" id="ARBA00022552"/>
    </source>
</evidence>
<comment type="subcellular location">
    <subcellularLocation>
        <location evidence="6">Cytoplasm</location>
    </subcellularLocation>
</comment>
<dbReference type="GO" id="GO:0005737">
    <property type="term" value="C:cytoplasm"/>
    <property type="evidence" value="ECO:0007669"/>
    <property type="project" value="UniProtKB-SubCell"/>
</dbReference>
<comment type="caution">
    <text evidence="7">The sequence shown here is derived from an EMBL/GenBank/DDBJ whole genome shotgun (WGS) entry which is preliminary data.</text>
</comment>